<dbReference type="EMBL" id="JANURM010000036">
    <property type="protein sequence ID" value="MDL0090025.1"/>
    <property type="molecule type" value="Genomic_DNA"/>
</dbReference>
<evidence type="ECO:0000256" key="1">
    <source>
        <dbReference type="SAM" id="MobiDB-lite"/>
    </source>
</evidence>
<evidence type="ECO:0008006" key="4">
    <source>
        <dbReference type="Google" id="ProtNLM"/>
    </source>
</evidence>
<dbReference type="Proteomes" id="UP001173801">
    <property type="component" value="Unassembled WGS sequence"/>
</dbReference>
<comment type="caution">
    <text evidence="2">The sequence shown here is derived from an EMBL/GenBank/DDBJ whole genome shotgun (WGS) entry which is preliminary data.</text>
</comment>
<feature type="region of interest" description="Disordered" evidence="1">
    <location>
        <begin position="1005"/>
        <end position="1030"/>
    </location>
</feature>
<reference evidence="2" key="2">
    <citation type="journal article" date="2023" name="Microorganisms">
        <title>Isolation and Genomic Characteristics of Cat-Borne Campylobacter felis sp. nov. and Sheep-Borne Campylobacter ovis sp. nov.</title>
        <authorList>
            <person name="Wang H."/>
            <person name="Li Y."/>
            <person name="Gu Y."/>
            <person name="Zhou G."/>
            <person name="Chen X."/>
            <person name="Zhang X."/>
            <person name="Shao Z."/>
            <person name="Zhang J."/>
            <person name="Zhang M."/>
        </authorList>
    </citation>
    <scope>NUCLEOTIDE SEQUENCE</scope>
    <source>
        <strain evidence="2">PS10</strain>
    </source>
</reference>
<accession>A0ABT7HSZ9</accession>
<feature type="non-terminal residue" evidence="2">
    <location>
        <position position="1046"/>
    </location>
</feature>
<protein>
    <recommendedName>
        <fullName evidence="4">Large polyvalent protein associated domain-containing protein</fullName>
    </recommendedName>
</protein>
<gene>
    <name evidence="2" type="ORF">NYG85_11730</name>
</gene>
<sequence length="1046" mass="114345">MGFDYNGAIKAGYSDDEINNYLGFNYKGALDAGYSHDEINSHLLNKNKNLANNQVQNVVSFTNEAPKAPDLSQIKPHENKSWFDSVIDSGKRFYKDITSPIEYAADNIVATITGKSTNEVRDNYKTQQDVSKINRTLSAQEALNNGTFALGGLFKSDDERKADAEKTKDIFIKTAQELGYEPFMANHNGEIKYGVKLKNGEIKDITPDFLDLLGANANELIGSLGGTAVALATKSPVAGGAVRSLLAPATARALTYGAGFGGVGAGADYARNIADTDGDFKVDEAIKAVIGGASNEALGAGLAELLSPAIKSFKATGKISAEAIGKVADYMPILKTLREQNVGGALKEVQEQVGGKENLDELLRQADEMGVRVDINDGSYLTSVAKEELEKAGQKVDDFNANNELLQKGKEWTQKGVNLAKDAVDTAQNIFFKNDEITKNQSDFLTAARANERVAQIASNALSSNATAANRMNEIITADANKILDEFNALKGADDISVKDMATSYEARVKQEFNDGLKALEDSIGDIKTTLNEIPTSGQFLDNIAELKAREWGGVANTKLKNILENLANGKEIDISGVNGLRAELNDLIADTQQNSVKRIARSIKDYVESDILDNILTKSPLQNEAKNLYKTMVSEYKDMKQIADSKWFKTAQNTDKGEDSVIKAISKVTDEKAPNNSVDSFLSKHSDKDIAKIELGLLDKALNEYTYQLGTNGKVLDIKKVIKAVSNHNFRSGDAKNFINLLNKLEPLIGQDINLAKAMGAYKNGEKLSQGISQNPITRIYTMLANRTIKTALRFAPIIGRQPALIHHVEQAILKSKNYNGFINNLTKIATDPNTPNSIRAELTKFLTARDDLTPKQEAKEATNAISVNKNPSVDELNALQRQGENFNIVGESKPYQYAEQNFKAEQWINDLSGVLNDEWVANLKSLAIKHPEMFKSEADVFRVIKEIKDNPTHFFKNNRDDMALIAKELKSGKMGKIAVAKDSGKIGHATISSNKNELARLQKNNEPLQAKAPHFAPQSEKISLGKADEKSYSVKANDDIIPQT</sequence>
<organism evidence="2 3">
    <name type="scientific">Campylobacter gastrosuis</name>
    <dbReference type="NCBI Taxonomy" id="2974576"/>
    <lineage>
        <taxon>Bacteria</taxon>
        <taxon>Pseudomonadati</taxon>
        <taxon>Campylobacterota</taxon>
        <taxon>Epsilonproteobacteria</taxon>
        <taxon>Campylobacterales</taxon>
        <taxon>Campylobacteraceae</taxon>
        <taxon>Campylobacter</taxon>
    </lineage>
</organism>
<keyword evidence="3" id="KW-1185">Reference proteome</keyword>
<name>A0ABT7HSZ9_9BACT</name>
<proteinExistence type="predicted"/>
<reference evidence="2" key="1">
    <citation type="submission" date="2022-08" db="EMBL/GenBank/DDBJ databases">
        <authorList>
            <person name="Wang H."/>
        </authorList>
    </citation>
    <scope>NUCLEOTIDE SEQUENCE</scope>
    <source>
        <strain evidence="2">PS10</strain>
    </source>
</reference>
<dbReference type="RefSeq" id="WP_284938830.1">
    <property type="nucleotide sequence ID" value="NZ_JANURM010000036.1"/>
</dbReference>
<evidence type="ECO:0000313" key="2">
    <source>
        <dbReference type="EMBL" id="MDL0090025.1"/>
    </source>
</evidence>
<evidence type="ECO:0000313" key="3">
    <source>
        <dbReference type="Proteomes" id="UP001173801"/>
    </source>
</evidence>